<proteinExistence type="predicted"/>
<dbReference type="Proteomes" id="UP000316649">
    <property type="component" value="Unassembled WGS sequence"/>
</dbReference>
<evidence type="ECO:0000313" key="1">
    <source>
        <dbReference type="EMBL" id="TVO78691.1"/>
    </source>
</evidence>
<dbReference type="RefSeq" id="WP_144357049.1">
    <property type="nucleotide sequence ID" value="NZ_VMNH01000002.1"/>
</dbReference>
<comment type="caution">
    <text evidence="1">The sequence shown here is derived from an EMBL/GenBank/DDBJ whole genome shotgun (WGS) entry which is preliminary data.</text>
</comment>
<gene>
    <name evidence="1" type="ORF">FHP88_00580</name>
</gene>
<sequence>MLDLIPEHLRLFVVIGGLLLTLLLMASLSQKYEQYIATKRKAANQIMVVAQQIEAVLDKTQGVGLPQGIGKILRNELLARYITIRQIFPRQPQLNQLIQQAQERARAESEGSDAVNGAAITSIALLNRYIVGVNEAIGLFNNQLLGRSISAVERKTHQLKLLDFQLMAAHRFYTRSATDLAQKGEWQQGMKSVRALESFLFSKPKATPLAGQLRTETRELVLAMNDHRLPGQGAPSTAIGLPT</sequence>
<evidence type="ECO:0000313" key="2">
    <source>
        <dbReference type="Proteomes" id="UP000316649"/>
    </source>
</evidence>
<accession>A0A558DM70</accession>
<keyword evidence="2" id="KW-1185">Reference proteome</keyword>
<organism evidence="1 2">
    <name type="scientific">Sedimenticola selenatireducens</name>
    <dbReference type="NCBI Taxonomy" id="191960"/>
    <lineage>
        <taxon>Bacteria</taxon>
        <taxon>Pseudomonadati</taxon>
        <taxon>Pseudomonadota</taxon>
        <taxon>Gammaproteobacteria</taxon>
        <taxon>Chromatiales</taxon>
        <taxon>Sedimenticolaceae</taxon>
        <taxon>Sedimenticola</taxon>
    </lineage>
</organism>
<dbReference type="EMBL" id="VMNH01000002">
    <property type="protein sequence ID" value="TVO78691.1"/>
    <property type="molecule type" value="Genomic_DNA"/>
</dbReference>
<reference evidence="1 2" key="1">
    <citation type="submission" date="2019-07" db="EMBL/GenBank/DDBJ databases">
        <title>The pathways for chlorine oxyanion respiration interact through the shared metabolite chlorate.</title>
        <authorList>
            <person name="Barnum T.P."/>
            <person name="Cheng Y."/>
            <person name="Hill K.A."/>
            <person name="Lucas L.N."/>
            <person name="Carlson H.K."/>
            <person name="Coates J.D."/>
        </authorList>
    </citation>
    <scope>NUCLEOTIDE SEQUENCE [LARGE SCALE GENOMIC DNA]</scope>
    <source>
        <strain evidence="1 2">BK-1</strain>
    </source>
</reference>
<dbReference type="AlphaFoldDB" id="A0A558DM70"/>
<protein>
    <submittedName>
        <fullName evidence="1">Uncharacterized protein</fullName>
    </submittedName>
</protein>
<dbReference type="OrthoDB" id="7059502at2"/>
<name>A0A558DM70_9GAMM</name>